<reference evidence="4" key="1">
    <citation type="submission" date="2025-08" db="UniProtKB">
        <authorList>
            <consortium name="RefSeq"/>
        </authorList>
    </citation>
    <scope>IDENTIFICATION</scope>
    <source>
        <tissue evidence="4">Leaves</tissue>
    </source>
</reference>
<dbReference type="KEGG" id="jre:109018724"/>
<feature type="compositionally biased region" description="Low complexity" evidence="1">
    <location>
        <begin position="15"/>
        <end position="26"/>
    </location>
</feature>
<dbReference type="AlphaFoldDB" id="A0A2I4HJU1"/>
<feature type="compositionally biased region" description="Pro residues" evidence="1">
    <location>
        <begin position="27"/>
        <end position="44"/>
    </location>
</feature>
<dbReference type="PANTHER" id="PTHR36322:SF3">
    <property type="entry name" value="TRANSMEMBRANE PROTEIN"/>
    <property type="match status" value="1"/>
</dbReference>
<organism evidence="3 4">
    <name type="scientific">Juglans regia</name>
    <name type="common">English walnut</name>
    <dbReference type="NCBI Taxonomy" id="51240"/>
    <lineage>
        <taxon>Eukaryota</taxon>
        <taxon>Viridiplantae</taxon>
        <taxon>Streptophyta</taxon>
        <taxon>Embryophyta</taxon>
        <taxon>Tracheophyta</taxon>
        <taxon>Spermatophyta</taxon>
        <taxon>Magnoliopsida</taxon>
        <taxon>eudicotyledons</taxon>
        <taxon>Gunneridae</taxon>
        <taxon>Pentapetalae</taxon>
        <taxon>rosids</taxon>
        <taxon>fabids</taxon>
        <taxon>Fagales</taxon>
        <taxon>Juglandaceae</taxon>
        <taxon>Juglans</taxon>
    </lineage>
</organism>
<protein>
    <submittedName>
        <fullName evidence="4">Uncharacterized protein LOC109018724</fullName>
    </submittedName>
</protein>
<dbReference type="Proteomes" id="UP000235220">
    <property type="component" value="Chromosome 11"/>
</dbReference>
<keyword evidence="2" id="KW-0812">Transmembrane</keyword>
<dbReference type="FunCoup" id="A0A2I4HJU1">
    <property type="interactions" value="5"/>
</dbReference>
<dbReference type="GeneID" id="109018724"/>
<accession>A0A2I4HJU1</accession>
<name>A0A2I4HJU1_JUGRE</name>
<sequence>MYKPTHSCGNPAFSTPNGTVPTTLLPPLIPNPPPPNEEQPPCHLPTPSNTAPIMLSVAAVASWLGSRRIRYCLLLLCSPLLLPCLCAAFPLICAAEICLRRRVRRRKAAHGSQEEEPLRRCEEGCGCGVVEEDQGVGLLQRYLEDQMLLVGSVYDCGDDDDDGPSGGSRTPLLG</sequence>
<dbReference type="InParanoid" id="A0A2I4HJU1"/>
<keyword evidence="3" id="KW-1185">Reference proteome</keyword>
<evidence type="ECO:0000256" key="1">
    <source>
        <dbReference type="SAM" id="MobiDB-lite"/>
    </source>
</evidence>
<dbReference type="PANTHER" id="PTHR36322">
    <property type="entry name" value="TRANSMEMBRANE PROTEIN"/>
    <property type="match status" value="1"/>
</dbReference>
<dbReference type="RefSeq" id="XP_018856429.2">
    <property type="nucleotide sequence ID" value="XM_019000884.2"/>
</dbReference>
<gene>
    <name evidence="4" type="primary">LOC109018724</name>
</gene>
<evidence type="ECO:0000313" key="4">
    <source>
        <dbReference type="RefSeq" id="XP_018856429.2"/>
    </source>
</evidence>
<evidence type="ECO:0000313" key="3">
    <source>
        <dbReference type="Proteomes" id="UP000235220"/>
    </source>
</evidence>
<evidence type="ECO:0000256" key="2">
    <source>
        <dbReference type="SAM" id="Phobius"/>
    </source>
</evidence>
<keyword evidence="2" id="KW-0472">Membrane</keyword>
<proteinExistence type="predicted"/>
<keyword evidence="2" id="KW-1133">Transmembrane helix</keyword>
<feature type="transmembrane region" description="Helical" evidence="2">
    <location>
        <begin position="73"/>
        <end position="99"/>
    </location>
</feature>
<feature type="region of interest" description="Disordered" evidence="1">
    <location>
        <begin position="1"/>
        <end position="45"/>
    </location>
</feature>